<accession>C5LFM8</accession>
<dbReference type="GO" id="GO:0008270">
    <property type="term" value="F:zinc ion binding"/>
    <property type="evidence" value="ECO:0007669"/>
    <property type="project" value="UniProtKB-KW"/>
</dbReference>
<dbReference type="InterPro" id="IPR001878">
    <property type="entry name" value="Znf_CCHC"/>
</dbReference>
<dbReference type="EMBL" id="GG681547">
    <property type="protein sequence ID" value="EER04465.1"/>
    <property type="molecule type" value="Genomic_DNA"/>
</dbReference>
<dbReference type="PROSITE" id="PS50158">
    <property type="entry name" value="ZF_CCHC"/>
    <property type="match status" value="1"/>
</dbReference>
<dbReference type="InterPro" id="IPR036875">
    <property type="entry name" value="Znf_CCHC_sf"/>
</dbReference>
<dbReference type="SMART" id="SM00343">
    <property type="entry name" value="ZnF_C2HC"/>
    <property type="match status" value="3"/>
</dbReference>
<dbReference type="RefSeq" id="XP_002772649.1">
    <property type="nucleotide sequence ID" value="XM_002772603.1"/>
</dbReference>
<evidence type="ECO:0000313" key="3">
    <source>
        <dbReference type="EMBL" id="EER04465.1"/>
    </source>
</evidence>
<dbReference type="Gene3D" id="4.10.60.10">
    <property type="entry name" value="Zinc finger, CCHC-type"/>
    <property type="match status" value="1"/>
</dbReference>
<evidence type="ECO:0000256" key="1">
    <source>
        <dbReference type="PROSITE-ProRule" id="PRU00047"/>
    </source>
</evidence>
<organism evidence="4">
    <name type="scientific">Perkinsus marinus (strain ATCC 50983 / TXsc)</name>
    <dbReference type="NCBI Taxonomy" id="423536"/>
    <lineage>
        <taxon>Eukaryota</taxon>
        <taxon>Sar</taxon>
        <taxon>Alveolata</taxon>
        <taxon>Perkinsozoa</taxon>
        <taxon>Perkinsea</taxon>
        <taxon>Perkinsida</taxon>
        <taxon>Perkinsidae</taxon>
        <taxon>Perkinsus</taxon>
    </lineage>
</organism>
<feature type="non-terminal residue" evidence="3">
    <location>
        <position position="223"/>
    </location>
</feature>
<feature type="domain" description="CCHC-type" evidence="2">
    <location>
        <begin position="39"/>
        <end position="52"/>
    </location>
</feature>
<dbReference type="GeneID" id="9037324"/>
<dbReference type="InParanoid" id="C5LFM8"/>
<name>C5LFM8_PERM5</name>
<evidence type="ECO:0000259" key="2">
    <source>
        <dbReference type="PROSITE" id="PS50158"/>
    </source>
</evidence>
<sequence length="223" mass="23746">MLLNPTSTLAEATRGKTTGFDRVQVMTTMTQRAREKKGCYRCEGLGHVAHNCDAAAPKDDAARCQLCGAKSHTKATCPRKSQASSINCKRCGKTGHYPGICHGQKRPHVGLVGRGEGSRERRVVNNTLETAKDDEQDQGVDFTVMNQACDTMCTTSSQTINVSKYICNDPKLASVIVGEVPASGCTGNCFRTEALIDTGAGASFVSPSLIAFALKEGIVSAKQ</sequence>
<protein>
    <recommendedName>
        <fullName evidence="2">CCHC-type domain-containing protein</fullName>
    </recommendedName>
</protein>
<keyword evidence="1" id="KW-0862">Zinc</keyword>
<evidence type="ECO:0000313" key="4">
    <source>
        <dbReference type="Proteomes" id="UP000007800"/>
    </source>
</evidence>
<gene>
    <name evidence="3" type="ORF">Pmar_PMAR012145</name>
</gene>
<reference evidence="3 4" key="1">
    <citation type="submission" date="2008-07" db="EMBL/GenBank/DDBJ databases">
        <authorList>
            <person name="El-Sayed N."/>
            <person name="Caler E."/>
            <person name="Inman J."/>
            <person name="Amedeo P."/>
            <person name="Hass B."/>
            <person name="Wortman J."/>
        </authorList>
    </citation>
    <scope>NUCLEOTIDE SEQUENCE [LARGE SCALE GENOMIC DNA]</scope>
    <source>
        <strain evidence="4">ATCC 50983 / TXsc</strain>
    </source>
</reference>
<dbReference type="OrthoDB" id="427960at2759"/>
<dbReference type="SUPFAM" id="SSF57756">
    <property type="entry name" value="Retrovirus zinc finger-like domains"/>
    <property type="match status" value="1"/>
</dbReference>
<proteinExistence type="predicted"/>
<keyword evidence="4" id="KW-1185">Reference proteome</keyword>
<keyword evidence="1" id="KW-0479">Metal-binding</keyword>
<dbReference type="GO" id="GO:0003676">
    <property type="term" value="F:nucleic acid binding"/>
    <property type="evidence" value="ECO:0007669"/>
    <property type="project" value="InterPro"/>
</dbReference>
<keyword evidence="1" id="KW-0863">Zinc-finger</keyword>
<dbReference type="Proteomes" id="UP000007800">
    <property type="component" value="Unassembled WGS sequence"/>
</dbReference>
<dbReference type="AlphaFoldDB" id="C5LFM8"/>